<reference evidence="9" key="1">
    <citation type="submission" date="2020-07" db="EMBL/GenBank/DDBJ databases">
        <title>Huge and variable diversity of episymbiotic CPR bacteria and DPANN archaea in groundwater ecosystems.</title>
        <authorList>
            <person name="He C.Y."/>
            <person name="Keren R."/>
            <person name="Whittaker M."/>
            <person name="Farag I.F."/>
            <person name="Doudna J."/>
            <person name="Cate J.H.D."/>
            <person name="Banfield J.F."/>
        </authorList>
    </citation>
    <scope>NUCLEOTIDE SEQUENCE</scope>
    <source>
        <strain evidence="9">NC_groundwater_1226_Ag_S-0.1um_59_124</strain>
    </source>
</reference>
<dbReference type="InterPro" id="IPR006096">
    <property type="entry name" value="Glu/Leu/Phe/Val/Trp_DH_C"/>
</dbReference>
<dbReference type="PANTHER" id="PTHR11606:SF13">
    <property type="entry name" value="GLUTAMATE DEHYDROGENASE 1, MITOCHONDRIAL"/>
    <property type="match status" value="1"/>
</dbReference>
<dbReference type="SMART" id="SM00839">
    <property type="entry name" value="ELFV_dehydrog"/>
    <property type="match status" value="1"/>
</dbReference>
<dbReference type="Pfam" id="PF00208">
    <property type="entry name" value="ELFV_dehydrog"/>
    <property type="match status" value="1"/>
</dbReference>
<sequence>MATFFEQTRASVERAAAALGLSANAVSALQKPQHVHAFDLPLPLENGETRIFKAWRVQHNDARGPYKGGIRFHPDSNLDEVEALASLMTWKTSLVGIPYGGAKGAVTVDPKQLSPKELEAVSRSYVRRLFDVIGPKRDIPAPDVGTTPQVMAWMVDEYSKLAGQYEPTAFTGKPVEIGGSFGRDTATGFGGAVILREFLKAKKLKANGLSVAIQGFGAVGSAMARLLAKEGYRIVALSDSRGAIYDLNGIDVEETIRIQEERGLVNQRPCSLEEASSGKCRVLTNAELLELEVDILIPAALENVINESNAGRLKTKVILEMANGPVSAEADALLAARDISVIPDILANSGGVVGSYFEWVQGLTRFYWEEDEVLSRIEKIMAKAFSAVAAEQAKGGTWREASYRMAVGHVADAMRLRGWL</sequence>
<dbReference type="Gene3D" id="3.40.50.10860">
    <property type="entry name" value="Leucine Dehydrogenase, chain A, domain 1"/>
    <property type="match status" value="1"/>
</dbReference>
<evidence type="ECO:0000259" key="8">
    <source>
        <dbReference type="SMART" id="SM00839"/>
    </source>
</evidence>
<dbReference type="InterPro" id="IPR046346">
    <property type="entry name" value="Aminoacid_DH-like_N_sf"/>
</dbReference>
<evidence type="ECO:0000256" key="5">
    <source>
        <dbReference type="PIRSR" id="PIRSR000185-2"/>
    </source>
</evidence>
<keyword evidence="5" id="KW-0520">NAD</keyword>
<evidence type="ECO:0000256" key="6">
    <source>
        <dbReference type="PIRSR" id="PIRSR000185-3"/>
    </source>
</evidence>
<dbReference type="InterPro" id="IPR036291">
    <property type="entry name" value="NAD(P)-bd_dom_sf"/>
</dbReference>
<dbReference type="SUPFAM" id="SSF53223">
    <property type="entry name" value="Aminoacid dehydrogenase-like, N-terminal domain"/>
    <property type="match status" value="1"/>
</dbReference>
<dbReference type="Proteomes" id="UP000704960">
    <property type="component" value="Unassembled WGS sequence"/>
</dbReference>
<evidence type="ECO:0000256" key="3">
    <source>
        <dbReference type="PIRNR" id="PIRNR000185"/>
    </source>
</evidence>
<feature type="site" description="Important for catalysis" evidence="6">
    <location>
        <position position="143"/>
    </location>
</feature>
<dbReference type="SUPFAM" id="SSF51735">
    <property type="entry name" value="NAD(P)-binding Rossmann-fold domains"/>
    <property type="match status" value="1"/>
</dbReference>
<accession>A0A932YVH8</accession>
<feature type="binding site" evidence="5">
    <location>
        <position position="67"/>
    </location>
    <ligand>
        <name>substrate</name>
    </ligand>
</feature>
<evidence type="ECO:0000256" key="4">
    <source>
        <dbReference type="PIRSR" id="PIRSR000185-1"/>
    </source>
</evidence>
<evidence type="ECO:0000313" key="9">
    <source>
        <dbReference type="EMBL" id="MBI4132202.1"/>
    </source>
</evidence>
<dbReference type="PANTHER" id="PTHR11606">
    <property type="entry name" value="GLUTAMATE DEHYDROGENASE"/>
    <property type="match status" value="1"/>
</dbReference>
<dbReference type="GO" id="GO:0000166">
    <property type="term" value="F:nucleotide binding"/>
    <property type="evidence" value="ECO:0007669"/>
    <property type="project" value="UniProtKB-KW"/>
</dbReference>
<dbReference type="GO" id="GO:0004352">
    <property type="term" value="F:glutamate dehydrogenase (NAD+) activity"/>
    <property type="evidence" value="ECO:0007669"/>
    <property type="project" value="TreeGrafter"/>
</dbReference>
<feature type="domain" description="Glutamate/phenylalanine/leucine/valine/L-tryptophan dehydrogenase C-terminal" evidence="8">
    <location>
        <begin position="180"/>
        <end position="418"/>
    </location>
</feature>
<dbReference type="GO" id="GO:0006538">
    <property type="term" value="P:L-glutamate catabolic process"/>
    <property type="evidence" value="ECO:0007669"/>
    <property type="project" value="TreeGrafter"/>
</dbReference>
<dbReference type="AlphaFoldDB" id="A0A932YVH8"/>
<keyword evidence="5" id="KW-0547">Nucleotide-binding</keyword>
<proteinExistence type="inferred from homology"/>
<evidence type="ECO:0000313" key="10">
    <source>
        <dbReference type="Proteomes" id="UP000704960"/>
    </source>
</evidence>
<dbReference type="PRINTS" id="PR00082">
    <property type="entry name" value="GLFDHDRGNASE"/>
</dbReference>
<dbReference type="EMBL" id="JACQMJ010000005">
    <property type="protein sequence ID" value="MBI4132202.1"/>
    <property type="molecule type" value="Genomic_DNA"/>
</dbReference>
<comment type="caution">
    <text evidence="9">The sequence shown here is derived from an EMBL/GenBank/DDBJ whole genome shotgun (WGS) entry which is preliminary data.</text>
</comment>
<dbReference type="CDD" id="cd01076">
    <property type="entry name" value="NAD_bind_1_Glu_DH"/>
    <property type="match status" value="1"/>
</dbReference>
<dbReference type="InterPro" id="IPR014362">
    <property type="entry name" value="Glu_DH"/>
</dbReference>
<feature type="binding site" evidence="5">
    <location>
        <position position="91"/>
    </location>
    <ligand>
        <name>substrate</name>
    </ligand>
</feature>
<evidence type="ECO:0000256" key="1">
    <source>
        <dbReference type="ARBA" id="ARBA00006382"/>
    </source>
</evidence>
<comment type="similarity">
    <text evidence="1 3 7">Belongs to the Glu/Leu/Phe/Val dehydrogenases family.</text>
</comment>
<organism evidence="9 10">
    <name type="scientific">Candidatus Sungiibacteriota bacterium</name>
    <dbReference type="NCBI Taxonomy" id="2750080"/>
    <lineage>
        <taxon>Bacteria</taxon>
        <taxon>Candidatus Sungiibacteriota</taxon>
    </lineage>
</organism>
<keyword evidence="2 3" id="KW-0560">Oxidoreductase</keyword>
<dbReference type="InterPro" id="IPR006095">
    <property type="entry name" value="Glu/Leu/Phe/Val/Trp_DH"/>
</dbReference>
<protein>
    <recommendedName>
        <fullName evidence="3">Glutamate dehydrogenase</fullName>
    </recommendedName>
</protein>
<name>A0A932YVH8_9BACT</name>
<evidence type="ECO:0000256" key="2">
    <source>
        <dbReference type="ARBA" id="ARBA00023002"/>
    </source>
</evidence>
<dbReference type="PIRSF" id="PIRSF000185">
    <property type="entry name" value="Glu_DH"/>
    <property type="match status" value="1"/>
</dbReference>
<dbReference type="Gene3D" id="3.40.50.720">
    <property type="entry name" value="NAD(P)-binding Rossmann-like Domain"/>
    <property type="match status" value="1"/>
</dbReference>
<feature type="active site" description="Proton donor" evidence="4">
    <location>
        <position position="103"/>
    </location>
</feature>
<feature type="binding site" evidence="5">
    <location>
        <position position="355"/>
    </location>
    <ligand>
        <name>substrate</name>
    </ligand>
</feature>
<gene>
    <name evidence="9" type="ORF">HY474_01075</name>
</gene>
<dbReference type="InterPro" id="IPR006097">
    <property type="entry name" value="Glu/Leu/Phe/Val/Trp_DH_dimer"/>
</dbReference>
<feature type="binding site" evidence="5">
    <location>
        <position position="187"/>
    </location>
    <ligand>
        <name>NAD(+)</name>
        <dbReference type="ChEBI" id="CHEBI:57540"/>
    </ligand>
</feature>
<dbReference type="InterPro" id="IPR033922">
    <property type="entry name" value="NAD_bind_Glu_DH"/>
</dbReference>
<dbReference type="Pfam" id="PF02812">
    <property type="entry name" value="ELFV_dehydrog_N"/>
    <property type="match status" value="1"/>
</dbReference>
<evidence type="ECO:0000256" key="7">
    <source>
        <dbReference type="RuleBase" id="RU004417"/>
    </source>
</evidence>